<keyword evidence="3" id="KW-1185">Reference proteome</keyword>
<sequence length="221" mass="25330">MEITKLENSNRELEVDVTVKERTNLEKEEEIRELEKKKEIDTSLSNKKVKDSFKKATRGTVANWDSVHMIIICMYFKMNIIGADISIGKFKKETFRSADFVYLVTTSPIRTGYMKFVERDTEGFSLFTLISLGGLKVKKRPPSGPLPSACKQISMGNEITDGEIVKEYNKKYGGFFGKVRINKLKYILIYFNNENDMMNAIYKSGMEDELGKGLQLIKMSL</sequence>
<dbReference type="EMBL" id="AUPC02000208">
    <property type="protein sequence ID" value="POG65709.1"/>
    <property type="molecule type" value="Genomic_DNA"/>
</dbReference>
<reference evidence="2 3" key="1">
    <citation type="journal article" date="2013" name="Proc. Natl. Acad. Sci. U.S.A.">
        <title>Genome of an arbuscular mycorrhizal fungus provides insight into the oldest plant symbiosis.</title>
        <authorList>
            <person name="Tisserant E."/>
            <person name="Malbreil M."/>
            <person name="Kuo A."/>
            <person name="Kohler A."/>
            <person name="Symeonidi A."/>
            <person name="Balestrini R."/>
            <person name="Charron P."/>
            <person name="Duensing N."/>
            <person name="Frei Dit Frey N."/>
            <person name="Gianinazzi-Pearson V."/>
            <person name="Gilbert L.B."/>
            <person name="Handa Y."/>
            <person name="Herr J.R."/>
            <person name="Hijri M."/>
            <person name="Koul R."/>
            <person name="Kawaguchi M."/>
            <person name="Krajinski F."/>
            <person name="Lammers P.J."/>
            <person name="Masclaux F.G."/>
            <person name="Murat C."/>
            <person name="Morin E."/>
            <person name="Ndikumana S."/>
            <person name="Pagni M."/>
            <person name="Petitpierre D."/>
            <person name="Requena N."/>
            <person name="Rosikiewicz P."/>
            <person name="Riley R."/>
            <person name="Saito K."/>
            <person name="San Clemente H."/>
            <person name="Shapiro H."/>
            <person name="van Tuinen D."/>
            <person name="Becard G."/>
            <person name="Bonfante P."/>
            <person name="Paszkowski U."/>
            <person name="Shachar-Hill Y.Y."/>
            <person name="Tuskan G.A."/>
            <person name="Young P.W."/>
            <person name="Sanders I.R."/>
            <person name="Henrissat B."/>
            <person name="Rensing S.A."/>
            <person name="Grigoriev I.V."/>
            <person name="Corradi N."/>
            <person name="Roux C."/>
            <person name="Martin F."/>
        </authorList>
    </citation>
    <scope>NUCLEOTIDE SEQUENCE [LARGE SCALE GENOMIC DNA]</scope>
    <source>
        <strain evidence="2 3">DAOM 197198</strain>
    </source>
</reference>
<gene>
    <name evidence="2" type="ORF">GLOIN_2v1482942</name>
</gene>
<keyword evidence="1" id="KW-0175">Coiled coil</keyword>
<name>A0A2P4PJY3_RHIID</name>
<dbReference type="Proteomes" id="UP000018888">
    <property type="component" value="Unassembled WGS sequence"/>
</dbReference>
<reference evidence="2 3" key="2">
    <citation type="journal article" date="2018" name="New Phytol.">
        <title>High intraspecific genome diversity in the model arbuscular mycorrhizal symbiont Rhizophagus irregularis.</title>
        <authorList>
            <person name="Chen E.C.H."/>
            <person name="Morin E."/>
            <person name="Beaudet D."/>
            <person name="Noel J."/>
            <person name="Yildirir G."/>
            <person name="Ndikumana S."/>
            <person name="Charron P."/>
            <person name="St-Onge C."/>
            <person name="Giorgi J."/>
            <person name="Kruger M."/>
            <person name="Marton T."/>
            <person name="Ropars J."/>
            <person name="Grigoriev I.V."/>
            <person name="Hainaut M."/>
            <person name="Henrissat B."/>
            <person name="Roux C."/>
            <person name="Martin F."/>
            <person name="Corradi N."/>
        </authorList>
    </citation>
    <scope>NUCLEOTIDE SEQUENCE [LARGE SCALE GENOMIC DNA]</scope>
    <source>
        <strain evidence="2 3">DAOM 197198</strain>
    </source>
</reference>
<dbReference type="VEuPathDB" id="FungiDB:RhiirFUN_026105"/>
<evidence type="ECO:0000313" key="2">
    <source>
        <dbReference type="EMBL" id="POG65709.1"/>
    </source>
</evidence>
<organism evidence="2 3">
    <name type="scientific">Rhizophagus irregularis (strain DAOM 181602 / DAOM 197198 / MUCL 43194)</name>
    <name type="common">Arbuscular mycorrhizal fungus</name>
    <name type="synonym">Glomus intraradices</name>
    <dbReference type="NCBI Taxonomy" id="747089"/>
    <lineage>
        <taxon>Eukaryota</taxon>
        <taxon>Fungi</taxon>
        <taxon>Fungi incertae sedis</taxon>
        <taxon>Mucoromycota</taxon>
        <taxon>Glomeromycotina</taxon>
        <taxon>Glomeromycetes</taxon>
        <taxon>Glomerales</taxon>
        <taxon>Glomeraceae</taxon>
        <taxon>Rhizophagus</taxon>
    </lineage>
</organism>
<feature type="coiled-coil region" evidence="1">
    <location>
        <begin position="3"/>
        <end position="40"/>
    </location>
</feature>
<accession>A0A2P4PJY3</accession>
<evidence type="ECO:0000313" key="3">
    <source>
        <dbReference type="Proteomes" id="UP000018888"/>
    </source>
</evidence>
<proteinExistence type="predicted"/>
<protein>
    <submittedName>
        <fullName evidence="2">Uncharacterized protein</fullName>
    </submittedName>
</protein>
<dbReference type="AlphaFoldDB" id="A0A2P4PJY3"/>
<comment type="caution">
    <text evidence="2">The sequence shown here is derived from an EMBL/GenBank/DDBJ whole genome shotgun (WGS) entry which is preliminary data.</text>
</comment>
<evidence type="ECO:0000256" key="1">
    <source>
        <dbReference type="SAM" id="Coils"/>
    </source>
</evidence>